<dbReference type="Proteomes" id="UP000183994">
    <property type="component" value="Unassembled WGS sequence"/>
</dbReference>
<reference evidence="2" key="1">
    <citation type="submission" date="2016-11" db="EMBL/GenBank/DDBJ databases">
        <authorList>
            <person name="Varghese N."/>
            <person name="Submissions S."/>
        </authorList>
    </citation>
    <scope>NUCLEOTIDE SEQUENCE [LARGE SCALE GENOMIC DNA]</scope>
    <source>
        <strain evidence="2">DSM 16219</strain>
    </source>
</reference>
<name>A0A1M6BXW8_9BACT</name>
<dbReference type="RefSeq" id="WP_073471833.1">
    <property type="nucleotide sequence ID" value="NZ_FQZU01000001.1"/>
</dbReference>
<sequence>MSEAEIINVATLENEIEARLLGAILDEKEIVHTILSYHDTAYDGMYQVQKGWGVVRAEQEYKQEIRAILDDLRSGEGMVDMPESGGGEEEEE</sequence>
<evidence type="ECO:0000313" key="2">
    <source>
        <dbReference type="Proteomes" id="UP000183994"/>
    </source>
</evidence>
<dbReference type="STRING" id="1121393.SAMN02745216_00095"/>
<dbReference type="OrthoDB" id="9793197at2"/>
<dbReference type="EMBL" id="FQZU01000001">
    <property type="protein sequence ID" value="SHI53364.1"/>
    <property type="molecule type" value="Genomic_DNA"/>
</dbReference>
<evidence type="ECO:0000313" key="1">
    <source>
        <dbReference type="EMBL" id="SHI53364.1"/>
    </source>
</evidence>
<dbReference type="AlphaFoldDB" id="A0A1M6BXW8"/>
<accession>A0A1M6BXW8</accession>
<protein>
    <recommendedName>
        <fullName evidence="3">Signal transducing protein</fullName>
    </recommendedName>
</protein>
<proteinExistence type="predicted"/>
<organism evidence="1 2">
    <name type="scientific">Desulfatibacillum alkenivorans DSM 16219</name>
    <dbReference type="NCBI Taxonomy" id="1121393"/>
    <lineage>
        <taxon>Bacteria</taxon>
        <taxon>Pseudomonadati</taxon>
        <taxon>Thermodesulfobacteriota</taxon>
        <taxon>Desulfobacteria</taxon>
        <taxon>Desulfobacterales</taxon>
        <taxon>Desulfatibacillaceae</taxon>
        <taxon>Desulfatibacillum</taxon>
    </lineage>
</organism>
<gene>
    <name evidence="1" type="ORF">SAMN02745216_00095</name>
</gene>
<keyword evidence="2" id="KW-1185">Reference proteome</keyword>
<evidence type="ECO:0008006" key="3">
    <source>
        <dbReference type="Google" id="ProtNLM"/>
    </source>
</evidence>